<dbReference type="AlphaFoldDB" id="A0A4R6Z4U3"/>
<dbReference type="EMBL" id="SNZH01000003">
    <property type="protein sequence ID" value="TDR46569.1"/>
    <property type="molecule type" value="Genomic_DNA"/>
</dbReference>
<accession>A0A4R6Z4U3</accession>
<dbReference type="RefSeq" id="WP_133817710.1">
    <property type="nucleotide sequence ID" value="NZ_SNZH01000003.1"/>
</dbReference>
<name>A0A4R6Z4U3_9GAMM</name>
<evidence type="ECO:0000313" key="3">
    <source>
        <dbReference type="Proteomes" id="UP000295293"/>
    </source>
</evidence>
<protein>
    <submittedName>
        <fullName evidence="2">Uncharacterized protein</fullName>
    </submittedName>
</protein>
<feature type="chain" id="PRO_5020725902" evidence="1">
    <location>
        <begin position="29"/>
        <end position="208"/>
    </location>
</feature>
<dbReference type="InterPro" id="IPR006311">
    <property type="entry name" value="TAT_signal"/>
</dbReference>
<dbReference type="Proteomes" id="UP000295293">
    <property type="component" value="Unassembled WGS sequence"/>
</dbReference>
<dbReference type="PROSITE" id="PS51318">
    <property type="entry name" value="TAT"/>
    <property type="match status" value="1"/>
</dbReference>
<proteinExistence type="predicted"/>
<keyword evidence="1" id="KW-0732">Signal</keyword>
<feature type="signal peptide" evidence="1">
    <location>
        <begin position="1"/>
        <end position="28"/>
    </location>
</feature>
<evidence type="ECO:0000256" key="1">
    <source>
        <dbReference type="SAM" id="SignalP"/>
    </source>
</evidence>
<gene>
    <name evidence="2" type="ORF">DFR29_103103</name>
</gene>
<evidence type="ECO:0000313" key="2">
    <source>
        <dbReference type="EMBL" id="TDR46569.1"/>
    </source>
</evidence>
<organism evidence="2 3">
    <name type="scientific">Tahibacter aquaticus</name>
    <dbReference type="NCBI Taxonomy" id="520092"/>
    <lineage>
        <taxon>Bacteria</taxon>
        <taxon>Pseudomonadati</taxon>
        <taxon>Pseudomonadota</taxon>
        <taxon>Gammaproteobacteria</taxon>
        <taxon>Lysobacterales</taxon>
        <taxon>Rhodanobacteraceae</taxon>
        <taxon>Tahibacter</taxon>
    </lineage>
</organism>
<sequence>MKRREFLGAPAALLGLGLVGGLSSAAQAADAVAEKFVVLRLAGSGGEAEITGAWQESWTQVAANLRRAKVTVHGLVQARVSSLGAVDVESAFFGSGSSVNMALVYATADQGQRSGSGPIAFYVQAPSFGGFVLTPGGAKRKTGVPSSISLGEARSGQLTPGRYVILHSTGKRFSASDYLWSGNDDRPLMRRDGRAIDADYLIFDLEPA</sequence>
<reference evidence="2 3" key="1">
    <citation type="submission" date="2019-03" db="EMBL/GenBank/DDBJ databases">
        <title>Genomic Encyclopedia of Type Strains, Phase IV (KMG-IV): sequencing the most valuable type-strain genomes for metagenomic binning, comparative biology and taxonomic classification.</title>
        <authorList>
            <person name="Goeker M."/>
        </authorList>
    </citation>
    <scope>NUCLEOTIDE SEQUENCE [LARGE SCALE GENOMIC DNA]</scope>
    <source>
        <strain evidence="2 3">DSM 21667</strain>
    </source>
</reference>
<comment type="caution">
    <text evidence="2">The sequence shown here is derived from an EMBL/GenBank/DDBJ whole genome shotgun (WGS) entry which is preliminary data.</text>
</comment>
<keyword evidence="3" id="KW-1185">Reference proteome</keyword>